<protein>
    <submittedName>
        <fullName evidence="2">COG5005 Mu-like prophage protein gpG</fullName>
    </submittedName>
</protein>
<name>A0A6J5P9X1_9CAUD</name>
<proteinExistence type="predicted"/>
<dbReference type="InterPro" id="IPR006522">
    <property type="entry name" value="Phage_virion_morphogenesis"/>
</dbReference>
<accession>A0A6J5P9X1</accession>
<dbReference type="EMBL" id="LR796829">
    <property type="protein sequence ID" value="CAB4168680.1"/>
    <property type="molecule type" value="Genomic_DNA"/>
</dbReference>
<evidence type="ECO:0000313" key="1">
    <source>
        <dbReference type="EMBL" id="CAB4136100.1"/>
    </source>
</evidence>
<dbReference type="EMBL" id="LR796316">
    <property type="protein sequence ID" value="CAB4136100.1"/>
    <property type="molecule type" value="Genomic_DNA"/>
</dbReference>
<reference evidence="2" key="1">
    <citation type="submission" date="2020-04" db="EMBL/GenBank/DDBJ databases">
        <authorList>
            <person name="Chiriac C."/>
            <person name="Salcher M."/>
            <person name="Ghai R."/>
            <person name="Kavagutti S V."/>
        </authorList>
    </citation>
    <scope>NUCLEOTIDE SEQUENCE</scope>
</reference>
<gene>
    <name evidence="1" type="ORF">UFOVP302_20</name>
    <name evidence="2" type="ORF">UFOVP579_20</name>
</gene>
<evidence type="ECO:0000313" key="2">
    <source>
        <dbReference type="EMBL" id="CAB4168680.1"/>
    </source>
</evidence>
<organism evidence="2">
    <name type="scientific">uncultured Caudovirales phage</name>
    <dbReference type="NCBI Taxonomy" id="2100421"/>
    <lineage>
        <taxon>Viruses</taxon>
        <taxon>Duplodnaviria</taxon>
        <taxon>Heunggongvirae</taxon>
        <taxon>Uroviricota</taxon>
        <taxon>Caudoviricetes</taxon>
        <taxon>Peduoviridae</taxon>
        <taxon>Maltschvirus</taxon>
        <taxon>Maltschvirus maltsch</taxon>
    </lineage>
</organism>
<dbReference type="Pfam" id="PF05069">
    <property type="entry name" value="Phage_tail_S"/>
    <property type="match status" value="1"/>
</dbReference>
<sequence length="156" mass="17939">MSKFKFDKLLNAMEHDKIELMQVLAKRSLAYWDERFVKQDWDGKKWQTPQRQIPGTNAYKYPMHNAKRRQSRAILTGTGLSPTGRLRRNVATSAKTINGQMVRFVVTSPYAAIHNNGGELANGGKMPQRQFMGFNKELNDKLIKAIEQFIKAKWPA</sequence>